<evidence type="ECO:0000256" key="1">
    <source>
        <dbReference type="SAM" id="Coils"/>
    </source>
</evidence>
<dbReference type="PANTHER" id="PTHR47057:SF1">
    <property type="entry name" value="AFADIN_ALPHA-ACTININ-BINDING PROTEIN"/>
    <property type="match status" value="1"/>
</dbReference>
<keyword evidence="5" id="KW-1185">Reference proteome</keyword>
<comment type="caution">
    <text evidence="4">The sequence shown here is derived from an EMBL/GenBank/DDBJ whole genome shotgun (WGS) entry which is preliminary data.</text>
</comment>
<accession>A0AAW1LE28</accession>
<gene>
    <name evidence="4" type="ORF">RND81_04G105900</name>
</gene>
<keyword evidence="3" id="KW-1133">Transmembrane helix</keyword>
<keyword evidence="3" id="KW-0812">Transmembrane</keyword>
<dbReference type="PANTHER" id="PTHR47057">
    <property type="entry name" value="AFADIN/ALPHA-ACTININ-BINDING"/>
    <property type="match status" value="1"/>
</dbReference>
<dbReference type="EMBL" id="JBDFQZ010000004">
    <property type="protein sequence ID" value="KAK9733984.1"/>
    <property type="molecule type" value="Genomic_DNA"/>
</dbReference>
<name>A0AAW1LE28_SAPOF</name>
<evidence type="ECO:0000256" key="2">
    <source>
        <dbReference type="SAM" id="MobiDB-lite"/>
    </source>
</evidence>
<evidence type="ECO:0000313" key="4">
    <source>
        <dbReference type="EMBL" id="KAK9733984.1"/>
    </source>
</evidence>
<evidence type="ECO:0000256" key="3">
    <source>
        <dbReference type="SAM" id="Phobius"/>
    </source>
</evidence>
<reference evidence="4" key="1">
    <citation type="submission" date="2024-03" db="EMBL/GenBank/DDBJ databases">
        <title>WGS assembly of Saponaria officinalis var. Norfolk2.</title>
        <authorList>
            <person name="Jenkins J."/>
            <person name="Shu S."/>
            <person name="Grimwood J."/>
            <person name="Barry K."/>
            <person name="Goodstein D."/>
            <person name="Schmutz J."/>
            <person name="Leebens-Mack J."/>
            <person name="Osbourn A."/>
        </authorList>
    </citation>
    <scope>NUCLEOTIDE SEQUENCE [LARGE SCALE GENOMIC DNA]</scope>
    <source>
        <strain evidence="4">JIC</strain>
    </source>
</reference>
<keyword evidence="1" id="KW-0175">Coiled coil</keyword>
<protein>
    <submittedName>
        <fullName evidence="4">Uncharacterized protein</fullName>
    </submittedName>
</protein>
<organism evidence="4 5">
    <name type="scientific">Saponaria officinalis</name>
    <name type="common">Common soapwort</name>
    <name type="synonym">Lychnis saponaria</name>
    <dbReference type="NCBI Taxonomy" id="3572"/>
    <lineage>
        <taxon>Eukaryota</taxon>
        <taxon>Viridiplantae</taxon>
        <taxon>Streptophyta</taxon>
        <taxon>Embryophyta</taxon>
        <taxon>Tracheophyta</taxon>
        <taxon>Spermatophyta</taxon>
        <taxon>Magnoliopsida</taxon>
        <taxon>eudicotyledons</taxon>
        <taxon>Gunneridae</taxon>
        <taxon>Pentapetalae</taxon>
        <taxon>Caryophyllales</taxon>
        <taxon>Caryophyllaceae</taxon>
        <taxon>Caryophylleae</taxon>
        <taxon>Saponaria</taxon>
    </lineage>
</organism>
<sequence>MSEIMNLLQVCRERLLSDELPFIIYATVSYVNIIFMSLVYTERRDVMWTWNGMKPDNDFYKKKLLAYDAKNQELMQENNDLRALLRTTQEDMRGVLNAPNGSFKPSLASNEKTDKDLS</sequence>
<evidence type="ECO:0000313" key="5">
    <source>
        <dbReference type="Proteomes" id="UP001443914"/>
    </source>
</evidence>
<dbReference type="Proteomes" id="UP001443914">
    <property type="component" value="Unassembled WGS sequence"/>
</dbReference>
<keyword evidence="3" id="KW-0472">Membrane</keyword>
<dbReference type="AlphaFoldDB" id="A0AAW1LE28"/>
<feature type="transmembrane region" description="Helical" evidence="3">
    <location>
        <begin position="20"/>
        <end position="40"/>
    </location>
</feature>
<feature type="coiled-coil region" evidence="1">
    <location>
        <begin position="57"/>
        <end position="91"/>
    </location>
</feature>
<proteinExistence type="predicted"/>
<feature type="region of interest" description="Disordered" evidence="2">
    <location>
        <begin position="96"/>
        <end position="118"/>
    </location>
</feature>